<evidence type="ECO:0000256" key="4">
    <source>
        <dbReference type="ARBA" id="ARBA00023049"/>
    </source>
</evidence>
<dbReference type="Pfam" id="PF08014">
    <property type="entry name" value="MATCAP"/>
    <property type="match status" value="1"/>
</dbReference>
<comment type="caution">
    <text evidence="5">The sequence shown here is derived from an EMBL/GenBank/DDBJ whole genome shotgun (WGS) entry which is preliminary data.</text>
</comment>
<dbReference type="InterPro" id="IPR012548">
    <property type="entry name" value="MATCAP"/>
</dbReference>
<evidence type="ECO:0000256" key="3">
    <source>
        <dbReference type="ARBA" id="ARBA00022801"/>
    </source>
</evidence>
<comment type="cofactor">
    <cofactor evidence="1">
        <name>Zn(2+)</name>
        <dbReference type="ChEBI" id="CHEBI:29105"/>
    </cofactor>
</comment>
<protein>
    <submittedName>
        <fullName evidence="5">Flavohemoglobin expression-modulating QEGLA motif protein</fullName>
    </submittedName>
</protein>
<name>A0ABV8AJE3_9FLAO</name>
<evidence type="ECO:0000256" key="1">
    <source>
        <dbReference type="ARBA" id="ARBA00001947"/>
    </source>
</evidence>
<evidence type="ECO:0000313" key="6">
    <source>
        <dbReference type="Proteomes" id="UP001595812"/>
    </source>
</evidence>
<keyword evidence="4" id="KW-0482">Metalloprotease</keyword>
<accession>A0ABV8AJE3</accession>
<keyword evidence="3" id="KW-0378">Hydrolase</keyword>
<keyword evidence="6" id="KW-1185">Reference proteome</keyword>
<dbReference type="SMART" id="SM01154">
    <property type="entry name" value="DUF1704"/>
    <property type="match status" value="1"/>
</dbReference>
<gene>
    <name evidence="5" type="ORF">ACFOSX_12240</name>
</gene>
<sequence length="613" mass="70760">MPNTATAIDSFIIDSVKERLKQGKPVVQELPNNGLLFIDKLLPFICVYRYKDYDPHFAKLLKTQATFIIVDDSIDIAPLIDTIQDAISTDFSSFLIMEFWPEPNSEKAEFSISCPKAKAPGTMNALKEGFESLNDLYPNIAAVIEESETRCPAHLEPIIYDDDCKKKGILIIGIAIKPLYRSLDNTSHYALFFREFYTVFSETVKRAAYEFIRIQNADLFENYLILGKTSIDEVTKKADKELALINEGMSFLLRATPVNSNEEWQRFKKNNFRKLPNFKYRLIALDPELEKRRLYNIPIDKVDDPAIAYILRGKRLEIEKQLTMLEERGTKNFRFVGNSLYGTTKKSVYRAARKILKKFPERETKKGAVRLNCHQFAKLAQKEMDYYNDKFPDLDLSIEIRNDVAGIMVSKTKLLINDEVSFDERRADALIQHEVGTHILTYCNGRRQPLCQMYEGFEGYDQLQEGLAVIAEYLVGGLTVNRMRLLATRVIAVKSMSDGADFIETFQLLRRRYNFSERIAYYISMRVYRGGGLTKDAVYLAGLMDVLEYIEKGGKLDYLYTGKFNVNHIELVEELLYRGVLVKAELPRFLERKDVQKRLKKLRKGIDITELIN</sequence>
<evidence type="ECO:0000256" key="2">
    <source>
        <dbReference type="ARBA" id="ARBA00022670"/>
    </source>
</evidence>
<evidence type="ECO:0000313" key="5">
    <source>
        <dbReference type="EMBL" id="MFC3877998.1"/>
    </source>
</evidence>
<dbReference type="Proteomes" id="UP001595812">
    <property type="component" value="Unassembled WGS sequence"/>
</dbReference>
<dbReference type="PANTHER" id="PTHR31817">
    <property type="match status" value="1"/>
</dbReference>
<reference evidence="6" key="1">
    <citation type="journal article" date="2019" name="Int. J. Syst. Evol. Microbiol.">
        <title>The Global Catalogue of Microorganisms (GCM) 10K type strain sequencing project: providing services to taxonomists for standard genome sequencing and annotation.</title>
        <authorList>
            <consortium name="The Broad Institute Genomics Platform"/>
            <consortium name="The Broad Institute Genome Sequencing Center for Infectious Disease"/>
            <person name="Wu L."/>
            <person name="Ma J."/>
        </authorList>
    </citation>
    <scope>NUCLEOTIDE SEQUENCE [LARGE SCALE GENOMIC DNA]</scope>
    <source>
        <strain evidence="6">CECT 8979</strain>
    </source>
</reference>
<dbReference type="EMBL" id="JBHSAT010000022">
    <property type="protein sequence ID" value="MFC3877998.1"/>
    <property type="molecule type" value="Genomic_DNA"/>
</dbReference>
<keyword evidence="2" id="KW-0645">Protease</keyword>
<dbReference type="RefSeq" id="WP_386101492.1">
    <property type="nucleotide sequence ID" value="NZ_JBHSAT010000022.1"/>
</dbReference>
<dbReference type="PANTHER" id="PTHR31817:SF0">
    <property type="entry name" value="CHROMOSOME UNDETERMINED SCAFFOLD_67, WHOLE GENOME SHOTGUN SEQUENCE"/>
    <property type="match status" value="1"/>
</dbReference>
<proteinExistence type="predicted"/>
<organism evidence="5 6">
    <name type="scientific">Winogradskyella maritima</name>
    <dbReference type="NCBI Taxonomy" id="1517766"/>
    <lineage>
        <taxon>Bacteria</taxon>
        <taxon>Pseudomonadati</taxon>
        <taxon>Bacteroidota</taxon>
        <taxon>Flavobacteriia</taxon>
        <taxon>Flavobacteriales</taxon>
        <taxon>Flavobacteriaceae</taxon>
        <taxon>Winogradskyella</taxon>
    </lineage>
</organism>